<dbReference type="EMBL" id="QZFV01000101">
    <property type="protein sequence ID" value="RJQ82479.1"/>
    <property type="molecule type" value="Genomic_DNA"/>
</dbReference>
<dbReference type="InterPro" id="IPR011257">
    <property type="entry name" value="DNA_glycosylase"/>
</dbReference>
<evidence type="ECO:0000256" key="1">
    <source>
        <dbReference type="ARBA" id="ARBA00022763"/>
    </source>
</evidence>
<name>A0A419HZ78_9PSEU</name>
<gene>
    <name evidence="3" type="ORF">D5S19_21780</name>
</gene>
<comment type="caution">
    <text evidence="3">The sequence shown here is derived from an EMBL/GenBank/DDBJ whole genome shotgun (WGS) entry which is preliminary data.</text>
</comment>
<dbReference type="InterPro" id="IPR051912">
    <property type="entry name" value="Alkylbase_DNA_Glycosylase/TA"/>
</dbReference>
<keyword evidence="2" id="KW-0234">DNA repair</keyword>
<dbReference type="AlphaFoldDB" id="A0A419HZ78"/>
<dbReference type="PANTHER" id="PTHR43003">
    <property type="entry name" value="DNA-3-METHYLADENINE GLYCOSYLASE"/>
    <property type="match status" value="1"/>
</dbReference>
<evidence type="ECO:0000313" key="3">
    <source>
        <dbReference type="EMBL" id="RJQ82479.1"/>
    </source>
</evidence>
<dbReference type="PANTHER" id="PTHR43003:SF5">
    <property type="entry name" value="DNA-3-METHYLADENINE GLYCOSYLASE"/>
    <property type="match status" value="1"/>
</dbReference>
<reference evidence="3 4" key="1">
    <citation type="submission" date="2018-09" db="EMBL/GenBank/DDBJ databases">
        <title>YIM PH 21725 draft genome.</title>
        <authorList>
            <person name="Miao C."/>
        </authorList>
    </citation>
    <scope>NUCLEOTIDE SEQUENCE [LARGE SCALE GENOMIC DNA]</scope>
    <source>
        <strain evidence="4">YIM PH21725</strain>
    </source>
</reference>
<protein>
    <submittedName>
        <fullName evidence="3">DNA-3-methyladenine glycosylase 2 family protein</fullName>
    </submittedName>
</protein>
<evidence type="ECO:0000256" key="2">
    <source>
        <dbReference type="ARBA" id="ARBA00023204"/>
    </source>
</evidence>
<dbReference type="GO" id="GO:0043916">
    <property type="term" value="F:DNA-7-methylguanine glycosylase activity"/>
    <property type="evidence" value="ECO:0007669"/>
    <property type="project" value="TreeGrafter"/>
</dbReference>
<proteinExistence type="predicted"/>
<accession>A0A419HZ78</accession>
<dbReference type="SUPFAM" id="SSF48150">
    <property type="entry name" value="DNA-glycosylase"/>
    <property type="match status" value="1"/>
</dbReference>
<sequence>MERYETTVDVAGPWSLRTGKRFWEEFAPAAIAADDEPDALHARFLGERDWTAVSARIVQQGATAGIEVSGGGDLVAAAEQVARFLSLDVDATAWPEVGERDPVIASAQRSLPGYRPCGFHSPYEAAAWCVLSQRSRIPEAARLRRQLIAEFGHEGAFPAPGDLIRAIENESISLPGRKTEYLAAVAVAAFEGLLDGAYLRALPEEQARRELLSVKGIGPFAADLVLIRGANTQDILPLAERRLHAEIAYLYGPDVTLADASEAWRPFRSWAAVHLRALGEHRTGEMSRRDP</sequence>
<dbReference type="GO" id="GO:0032993">
    <property type="term" value="C:protein-DNA complex"/>
    <property type="evidence" value="ECO:0007669"/>
    <property type="project" value="TreeGrafter"/>
</dbReference>
<dbReference type="Gene3D" id="1.10.340.30">
    <property type="entry name" value="Hypothetical protein, domain 2"/>
    <property type="match status" value="1"/>
</dbReference>
<dbReference type="GO" id="GO:0008725">
    <property type="term" value="F:DNA-3-methyladenine glycosylase activity"/>
    <property type="evidence" value="ECO:0007669"/>
    <property type="project" value="TreeGrafter"/>
</dbReference>
<dbReference type="RefSeq" id="WP_120025218.1">
    <property type="nucleotide sequence ID" value="NZ_QZFV01000101.1"/>
</dbReference>
<dbReference type="GO" id="GO:0006285">
    <property type="term" value="P:base-excision repair, AP site formation"/>
    <property type="evidence" value="ECO:0007669"/>
    <property type="project" value="TreeGrafter"/>
</dbReference>
<dbReference type="GO" id="GO:0032131">
    <property type="term" value="F:alkylated DNA binding"/>
    <property type="evidence" value="ECO:0007669"/>
    <property type="project" value="TreeGrafter"/>
</dbReference>
<dbReference type="GO" id="GO:0006307">
    <property type="term" value="P:DNA alkylation repair"/>
    <property type="evidence" value="ECO:0007669"/>
    <property type="project" value="TreeGrafter"/>
</dbReference>
<dbReference type="Proteomes" id="UP000285112">
    <property type="component" value="Unassembled WGS sequence"/>
</dbReference>
<evidence type="ECO:0000313" key="4">
    <source>
        <dbReference type="Proteomes" id="UP000285112"/>
    </source>
</evidence>
<keyword evidence="4" id="KW-1185">Reference proteome</keyword>
<organism evidence="3 4">
    <name type="scientific">Amycolatopsis panacis</name>
    <dbReference type="NCBI Taxonomy" id="2340917"/>
    <lineage>
        <taxon>Bacteria</taxon>
        <taxon>Bacillati</taxon>
        <taxon>Actinomycetota</taxon>
        <taxon>Actinomycetes</taxon>
        <taxon>Pseudonocardiales</taxon>
        <taxon>Pseudonocardiaceae</taxon>
        <taxon>Amycolatopsis</taxon>
    </lineage>
</organism>
<dbReference type="OrthoDB" id="9811249at2"/>
<keyword evidence="1" id="KW-0227">DNA damage</keyword>